<sequence length="273" mass="30996">MASLGQRHLDAVHRAVRNKPSTVSLGPVWEEIRRHVEIGTPRSGKLKMSDDDYRALRTYFLRIEGWDPITPPPTGTRTETARQFRDDKLGAERPGDNYVLVKGNLPAPLPAVPMETSLRVPLNTLALAQLRNLVLVENLDSFDRWQDYRIPEALNDALVVYRGHGGLARGARKLIARLPESVCLHVFPDYDPAGLVIAISMSARGLLVPELGETLMEKSHGDHFERQYRQSKHLDELELGGWRSVWHAMRERRLSIKQQHMLAFDAPLQLVLR</sequence>
<protein>
    <recommendedName>
        <fullName evidence="1">DUF7281 domain-containing protein</fullName>
    </recommendedName>
</protein>
<keyword evidence="3" id="KW-1185">Reference proteome</keyword>
<dbReference type="Pfam" id="PF23947">
    <property type="entry name" value="DUF7281"/>
    <property type="match status" value="1"/>
</dbReference>
<accession>A0ABY4KJL3</accession>
<organism evidence="2 3">
    <name type="scientific">Pseudomonas knackmussii</name>
    <dbReference type="NCBI Taxonomy" id="65741"/>
    <lineage>
        <taxon>Bacteria</taxon>
        <taxon>Pseudomonadati</taxon>
        <taxon>Pseudomonadota</taxon>
        <taxon>Gammaproteobacteria</taxon>
        <taxon>Pseudomonadales</taxon>
        <taxon>Pseudomonadaceae</taxon>
        <taxon>Pseudomonas</taxon>
    </lineage>
</organism>
<evidence type="ECO:0000313" key="3">
    <source>
        <dbReference type="Proteomes" id="UP000831189"/>
    </source>
</evidence>
<dbReference type="EMBL" id="CP096208">
    <property type="protein sequence ID" value="UPQ81032.1"/>
    <property type="molecule type" value="Genomic_DNA"/>
</dbReference>
<dbReference type="Proteomes" id="UP000831189">
    <property type="component" value="Chromosome"/>
</dbReference>
<evidence type="ECO:0000259" key="1">
    <source>
        <dbReference type="Pfam" id="PF23947"/>
    </source>
</evidence>
<feature type="domain" description="DUF7281" evidence="1">
    <location>
        <begin position="110"/>
        <end position="269"/>
    </location>
</feature>
<reference evidence="2 3" key="1">
    <citation type="submission" date="2022-04" db="EMBL/GenBank/DDBJ databases">
        <title>Pseudomonas knackmussii B09-2.</title>
        <authorList>
            <person name="Deng Y."/>
        </authorList>
    </citation>
    <scope>NUCLEOTIDE SEQUENCE [LARGE SCALE GENOMIC DNA]</scope>
    <source>
        <strain evidence="2 3">B09-2</strain>
    </source>
</reference>
<dbReference type="InterPro" id="IPR055705">
    <property type="entry name" value="DUF7281"/>
</dbReference>
<evidence type="ECO:0000313" key="2">
    <source>
        <dbReference type="EMBL" id="UPQ81032.1"/>
    </source>
</evidence>
<proteinExistence type="predicted"/>
<dbReference type="InterPro" id="IPR036078">
    <property type="entry name" value="Spo11/TopoVI_A_sf"/>
</dbReference>
<dbReference type="SUPFAM" id="SSF56726">
    <property type="entry name" value="DNA topoisomerase IV, alpha subunit"/>
    <property type="match status" value="1"/>
</dbReference>
<gene>
    <name evidence="2" type="ORF">M0M42_11310</name>
</gene>
<name>A0ABY4KJL3_9PSED</name>